<keyword evidence="1" id="KW-1133">Transmembrane helix</keyword>
<proteinExistence type="predicted"/>
<dbReference type="Proteomes" id="UP000831607">
    <property type="component" value="Chromosome"/>
</dbReference>
<feature type="transmembrane region" description="Helical" evidence="1">
    <location>
        <begin position="149"/>
        <end position="177"/>
    </location>
</feature>
<gene>
    <name evidence="2" type="ORF">DHf2319_11615</name>
</gene>
<keyword evidence="3" id="KW-1185">Reference proteome</keyword>
<evidence type="ECO:0000313" key="2">
    <source>
        <dbReference type="EMBL" id="UOD50071.1"/>
    </source>
</evidence>
<keyword evidence="1" id="KW-0812">Transmembrane</keyword>
<feature type="transmembrane region" description="Helical" evidence="1">
    <location>
        <begin position="109"/>
        <end position="129"/>
    </location>
</feature>
<keyword evidence="1" id="KW-0472">Membrane</keyword>
<reference evidence="2 3" key="1">
    <citation type="submission" date="2020-11" db="EMBL/GenBank/DDBJ databases">
        <title>Algicoccus daihaiensis sp.nov., isolated from Daihai Lake in Inner Mongolia.</title>
        <authorList>
            <person name="Kai J."/>
        </authorList>
    </citation>
    <scope>NUCLEOTIDE SEQUENCE [LARGE SCALE GENOMIC DNA]</scope>
    <source>
        <strain evidence="3">f23</strain>
    </source>
</reference>
<dbReference type="EMBL" id="CP063982">
    <property type="protein sequence ID" value="UOD50071.1"/>
    <property type="molecule type" value="Genomic_DNA"/>
</dbReference>
<accession>A0ABY4AIF5</accession>
<dbReference type="RefSeq" id="WP_243478468.1">
    <property type="nucleotide sequence ID" value="NZ_CP063982.1"/>
</dbReference>
<protein>
    <submittedName>
        <fullName evidence="2">Uncharacterized protein</fullName>
    </submittedName>
</protein>
<sequence>MSEGSHVYHTGVSYTEHHGTEISLVFGQEMNYVIGSENTTVIGMESRLNIGAIADVGLVTKVELEFGAEIQWVGGWHFVMAEHGGGVFDHVFSVTAGSTDLTAFKKLKFLLKAIVAAQVIAAAGFAIGVKTLWVPKIEHKDEVKIDGNSGFFAITTVNAQVLSLATVILTVALYWLLKKQSDLNPMSAMSINHQGYGFLGVSATQTGGAVAAGSSGLALSPQAFKLSFDGSQRAFNRNHGHEIIGFNTDGASVITGDSNGVAVSSNKVNVTTTTGGVSPSTATFLLTPGALTALATRNTLANAGLTTQPGEAFIYADESTSGGSKMTLKPNSVEIHSSTAAAANASLALANGTATLESLNASAKVDLSNKGAILSFGAGNEVKVDSMGVSIASGAVTILSPTVPIPDVAKISTIAADQAKAAAVALQLETKKKLDELKESLEATVKEKIAGVIRTVETKIGEASVQAGAK</sequence>
<evidence type="ECO:0000256" key="1">
    <source>
        <dbReference type="SAM" id="Phobius"/>
    </source>
</evidence>
<organism evidence="2 3">
    <name type="scientific">Orrella daihaiensis</name>
    <dbReference type="NCBI Taxonomy" id="2782176"/>
    <lineage>
        <taxon>Bacteria</taxon>
        <taxon>Pseudomonadati</taxon>
        <taxon>Pseudomonadota</taxon>
        <taxon>Betaproteobacteria</taxon>
        <taxon>Burkholderiales</taxon>
        <taxon>Alcaligenaceae</taxon>
        <taxon>Orrella</taxon>
    </lineage>
</organism>
<evidence type="ECO:0000313" key="3">
    <source>
        <dbReference type="Proteomes" id="UP000831607"/>
    </source>
</evidence>
<name>A0ABY4AIF5_9BURK</name>